<dbReference type="InterPro" id="IPR043519">
    <property type="entry name" value="NT_sf"/>
</dbReference>
<reference evidence="2" key="1">
    <citation type="submission" date="2016-10" db="EMBL/GenBank/DDBJ databases">
        <authorList>
            <person name="Varghese N."/>
            <person name="Submissions S."/>
        </authorList>
    </citation>
    <scope>NUCLEOTIDE SEQUENCE [LARGE SCALE GENOMIC DNA]</scope>
    <source>
        <strain evidence="2">CL127</strain>
    </source>
</reference>
<protein>
    <submittedName>
        <fullName evidence="1">GrpB domain, predicted nucleotidyltransferase, UPF0157 family</fullName>
    </submittedName>
</protein>
<dbReference type="PANTHER" id="PTHR34822">
    <property type="entry name" value="GRPB DOMAIN PROTEIN (AFU_ORTHOLOGUE AFUA_1G01530)"/>
    <property type="match status" value="1"/>
</dbReference>
<organism evidence="1 2">
    <name type="scientific">Microbacterium azadirachtae</name>
    <dbReference type="NCBI Taxonomy" id="582680"/>
    <lineage>
        <taxon>Bacteria</taxon>
        <taxon>Bacillati</taxon>
        <taxon>Actinomycetota</taxon>
        <taxon>Actinomycetes</taxon>
        <taxon>Micrococcales</taxon>
        <taxon>Microbacteriaceae</taxon>
        <taxon>Microbacterium</taxon>
    </lineage>
</organism>
<dbReference type="RefSeq" id="WP_091734989.1">
    <property type="nucleotide sequence ID" value="NZ_FOYR01000001.1"/>
</dbReference>
<dbReference type="PANTHER" id="PTHR34822:SF1">
    <property type="entry name" value="GRPB FAMILY PROTEIN"/>
    <property type="match status" value="1"/>
</dbReference>
<dbReference type="EMBL" id="FOYR01000001">
    <property type="protein sequence ID" value="SFR35333.1"/>
    <property type="molecule type" value="Genomic_DNA"/>
</dbReference>
<dbReference type="Pfam" id="PF04229">
    <property type="entry name" value="GrpB"/>
    <property type="match status" value="1"/>
</dbReference>
<name>A0A1I6FZF4_9MICO</name>
<accession>A0A1I6FZF4</accession>
<gene>
    <name evidence="1" type="ORF">SAMN04488591_0549</name>
</gene>
<keyword evidence="1" id="KW-0808">Transferase</keyword>
<evidence type="ECO:0000313" key="1">
    <source>
        <dbReference type="EMBL" id="SFR35333.1"/>
    </source>
</evidence>
<sequence>MAAPEIVSYDPSWPSVAQRWMLRIVSDLAASGVHALAVEHIGSTAVPGLGAKPYVDIQVLVPRLPDEEAMTAVLAPAGFSRARGSRADSPGVDFDIPRPESDPRHHEKLLYFQETESEPSVRGVILHVRRADSSFADFVLSFRDWLRADPASAGKYERLKRALAKQHAGAADYDDYTRAKSEFMDRAQQAMGWPRA</sequence>
<dbReference type="Gene3D" id="3.30.460.10">
    <property type="entry name" value="Beta Polymerase, domain 2"/>
    <property type="match status" value="1"/>
</dbReference>
<dbReference type="InterPro" id="IPR007344">
    <property type="entry name" value="GrpB/CoaE"/>
</dbReference>
<proteinExistence type="predicted"/>
<dbReference type="AlphaFoldDB" id="A0A1I6FZF4"/>
<dbReference type="Proteomes" id="UP000198877">
    <property type="component" value="Unassembled WGS sequence"/>
</dbReference>
<evidence type="ECO:0000313" key="2">
    <source>
        <dbReference type="Proteomes" id="UP000198877"/>
    </source>
</evidence>
<dbReference type="GO" id="GO:0016740">
    <property type="term" value="F:transferase activity"/>
    <property type="evidence" value="ECO:0007669"/>
    <property type="project" value="UniProtKB-KW"/>
</dbReference>
<dbReference type="SUPFAM" id="SSF81301">
    <property type="entry name" value="Nucleotidyltransferase"/>
    <property type="match status" value="1"/>
</dbReference>